<dbReference type="Pfam" id="PF08031">
    <property type="entry name" value="BBE"/>
    <property type="match status" value="1"/>
</dbReference>
<keyword evidence="11" id="KW-1185">Reference proteome</keyword>
<dbReference type="Gene3D" id="3.30.465.10">
    <property type="match status" value="1"/>
</dbReference>
<dbReference type="SUPFAM" id="SSF56176">
    <property type="entry name" value="FAD-binding/transporter-associated domain-like"/>
    <property type="match status" value="1"/>
</dbReference>
<dbReference type="Gene3D" id="3.30.43.10">
    <property type="entry name" value="Uridine Diphospho-n-acetylenolpyruvylglucosamine Reductase, domain 2"/>
    <property type="match status" value="1"/>
</dbReference>
<dbReference type="GO" id="GO:0071949">
    <property type="term" value="F:FAD binding"/>
    <property type="evidence" value="ECO:0007669"/>
    <property type="project" value="InterPro"/>
</dbReference>
<dbReference type="GO" id="GO:0016491">
    <property type="term" value="F:oxidoreductase activity"/>
    <property type="evidence" value="ECO:0007669"/>
    <property type="project" value="InterPro"/>
</dbReference>
<comment type="similarity">
    <text evidence="2">Belongs to the oxygen-dependent FAD-linked oxidoreductase family.</text>
</comment>
<organism evidence="10 11">
    <name type="scientific">Heracleum sosnowskyi</name>
    <dbReference type="NCBI Taxonomy" id="360622"/>
    <lineage>
        <taxon>Eukaryota</taxon>
        <taxon>Viridiplantae</taxon>
        <taxon>Streptophyta</taxon>
        <taxon>Embryophyta</taxon>
        <taxon>Tracheophyta</taxon>
        <taxon>Spermatophyta</taxon>
        <taxon>Magnoliopsida</taxon>
        <taxon>eudicotyledons</taxon>
        <taxon>Gunneridae</taxon>
        <taxon>Pentapetalae</taxon>
        <taxon>asterids</taxon>
        <taxon>campanulids</taxon>
        <taxon>Apiales</taxon>
        <taxon>Apiaceae</taxon>
        <taxon>Apioideae</taxon>
        <taxon>apioid superclade</taxon>
        <taxon>Tordylieae</taxon>
        <taxon>Tordyliinae</taxon>
        <taxon>Heracleum</taxon>
    </lineage>
</organism>
<evidence type="ECO:0000256" key="1">
    <source>
        <dbReference type="ARBA" id="ARBA00001974"/>
    </source>
</evidence>
<feature type="domain" description="FAD-binding PCMH-type" evidence="9">
    <location>
        <begin position="76"/>
        <end position="250"/>
    </location>
</feature>
<dbReference type="Proteomes" id="UP001237642">
    <property type="component" value="Unassembled WGS sequence"/>
</dbReference>
<dbReference type="Gene3D" id="3.40.462.20">
    <property type="match status" value="1"/>
</dbReference>
<dbReference type="InterPro" id="IPR036318">
    <property type="entry name" value="FAD-bd_PCMH-like_sf"/>
</dbReference>
<dbReference type="EMBL" id="JAUIZM010000006">
    <property type="protein sequence ID" value="KAK1379018.1"/>
    <property type="molecule type" value="Genomic_DNA"/>
</dbReference>
<dbReference type="AlphaFoldDB" id="A0AAD8I6X8"/>
<dbReference type="Pfam" id="PF01565">
    <property type="entry name" value="FAD_binding_4"/>
    <property type="match status" value="1"/>
</dbReference>
<keyword evidence="7" id="KW-0325">Glycoprotein</keyword>
<evidence type="ECO:0000256" key="7">
    <source>
        <dbReference type="ARBA" id="ARBA00023180"/>
    </source>
</evidence>
<accession>A0AAD8I6X8</accession>
<evidence type="ECO:0000259" key="9">
    <source>
        <dbReference type="PROSITE" id="PS51387"/>
    </source>
</evidence>
<evidence type="ECO:0000256" key="6">
    <source>
        <dbReference type="ARBA" id="ARBA00023157"/>
    </source>
</evidence>
<dbReference type="InterPro" id="IPR016169">
    <property type="entry name" value="FAD-bd_PCMH_sub2"/>
</dbReference>
<comment type="cofactor">
    <cofactor evidence="1">
        <name>FAD</name>
        <dbReference type="ChEBI" id="CHEBI:57692"/>
    </cofactor>
</comment>
<evidence type="ECO:0000256" key="4">
    <source>
        <dbReference type="ARBA" id="ARBA00022729"/>
    </source>
</evidence>
<dbReference type="InterPro" id="IPR016167">
    <property type="entry name" value="FAD-bd_PCMH_sub1"/>
</dbReference>
<evidence type="ECO:0000256" key="3">
    <source>
        <dbReference type="ARBA" id="ARBA00022630"/>
    </source>
</evidence>
<evidence type="ECO:0000313" key="11">
    <source>
        <dbReference type="Proteomes" id="UP001237642"/>
    </source>
</evidence>
<protein>
    <submittedName>
        <fullName evidence="10">Berberine bridge enzyme-like 8</fullName>
    </submittedName>
</protein>
<dbReference type="PANTHER" id="PTHR32448">
    <property type="entry name" value="OS08G0158400 PROTEIN"/>
    <property type="match status" value="1"/>
</dbReference>
<dbReference type="PROSITE" id="PS51387">
    <property type="entry name" value="FAD_PCMH"/>
    <property type="match status" value="1"/>
</dbReference>
<keyword evidence="6" id="KW-1015">Disulfide bond</keyword>
<feature type="chain" id="PRO_5042252235" evidence="8">
    <location>
        <begin position="25"/>
        <end position="546"/>
    </location>
</feature>
<evidence type="ECO:0000256" key="8">
    <source>
        <dbReference type="SAM" id="SignalP"/>
    </source>
</evidence>
<evidence type="ECO:0000256" key="5">
    <source>
        <dbReference type="ARBA" id="ARBA00022827"/>
    </source>
</evidence>
<evidence type="ECO:0000256" key="2">
    <source>
        <dbReference type="ARBA" id="ARBA00005466"/>
    </source>
</evidence>
<dbReference type="InterPro" id="IPR006094">
    <property type="entry name" value="Oxid_FAD_bind_N"/>
</dbReference>
<dbReference type="FunFam" id="3.30.43.10:FF:000004">
    <property type="entry name" value="Berberine bridge enzyme-like 15"/>
    <property type="match status" value="1"/>
</dbReference>
<proteinExistence type="inferred from homology"/>
<dbReference type="InterPro" id="IPR016166">
    <property type="entry name" value="FAD-bd_PCMH"/>
</dbReference>
<feature type="signal peptide" evidence="8">
    <location>
        <begin position="1"/>
        <end position="24"/>
    </location>
</feature>
<gene>
    <name evidence="10" type="ORF">POM88_025762</name>
</gene>
<evidence type="ECO:0000313" key="10">
    <source>
        <dbReference type="EMBL" id="KAK1379018.1"/>
    </source>
</evidence>
<reference evidence="10" key="1">
    <citation type="submission" date="2023-02" db="EMBL/GenBank/DDBJ databases">
        <title>Genome of toxic invasive species Heracleum sosnowskyi carries increased number of genes despite the absence of recent whole-genome duplications.</title>
        <authorList>
            <person name="Schelkunov M."/>
            <person name="Shtratnikova V."/>
            <person name="Makarenko M."/>
            <person name="Klepikova A."/>
            <person name="Omelchenko D."/>
            <person name="Novikova G."/>
            <person name="Obukhova E."/>
            <person name="Bogdanov V."/>
            <person name="Penin A."/>
            <person name="Logacheva M."/>
        </authorList>
    </citation>
    <scope>NUCLEOTIDE SEQUENCE</scope>
    <source>
        <strain evidence="10">Hsosn_3</strain>
        <tissue evidence="10">Leaf</tissue>
    </source>
</reference>
<dbReference type="InterPro" id="IPR012951">
    <property type="entry name" value="BBE"/>
</dbReference>
<keyword evidence="5" id="KW-0274">FAD</keyword>
<reference evidence="10" key="2">
    <citation type="submission" date="2023-05" db="EMBL/GenBank/DDBJ databases">
        <authorList>
            <person name="Schelkunov M.I."/>
        </authorList>
    </citation>
    <scope>NUCLEOTIDE SEQUENCE</scope>
    <source>
        <strain evidence="10">Hsosn_3</strain>
        <tissue evidence="10">Leaf</tissue>
    </source>
</reference>
<keyword evidence="3" id="KW-0285">Flavoprotein</keyword>
<sequence length="546" mass="61294">MKIPVRSMLSMIFCLLFLSTFSSAATNPSYSAQDFVKCLTRSSSSSISQVIYTSQNSTYTSVLKFSINNLRFDTPSTPKPIVIVKPVHESQIQTVIYCCKKHDIQMRIRGGGHDYEGVSYVAHVPFMLLDMINLRSIKVDPVKATAWVEAGATLGELYYRISEKSDTLGFPAGIWSTVGVSGLVSGGGYGTLRRKYGLAADNVLDARLIDANGRILDRKSMGEDLFWAIRGGGASSFGVILSWKLRLVYVPKIITVFQVTRTLEQNATEVLHRWQTVAPRLPKDVELRIAANTIWKNLPNEPQKTVQDDGSAGSVGDNKTVSVNFIGQYLGRKERLLSMMNKRFPELGLVADSCFEVSYIQSILVFSLFSLTDSPLGLLNRTAYKIPFKAKSDYVDKPIPKEGLEGIWKILLEQDPGRINFLLTSYGGKMAEISESAIPFPHRAGTLYMMYMRVRTDGDTSDAMKWIRGLHKYLTPYVTNSPRTAYRNYNDFDLGVNNPHGPTSYKQASKWGRKYFKNNFDRLVIVKSIVDPHNFFRHEQSIPPFA</sequence>
<comment type="caution">
    <text evidence="10">The sequence shown here is derived from an EMBL/GenBank/DDBJ whole genome shotgun (WGS) entry which is preliminary data.</text>
</comment>
<name>A0AAD8I6X8_9APIA</name>
<keyword evidence="4 8" id="KW-0732">Signal</keyword>